<organism evidence="2 3">
    <name type="scientific">Trichinella nelsoni</name>
    <dbReference type="NCBI Taxonomy" id="6336"/>
    <lineage>
        <taxon>Eukaryota</taxon>
        <taxon>Metazoa</taxon>
        <taxon>Ecdysozoa</taxon>
        <taxon>Nematoda</taxon>
        <taxon>Enoplea</taxon>
        <taxon>Dorylaimia</taxon>
        <taxon>Trichinellida</taxon>
        <taxon>Trichinellidae</taxon>
        <taxon>Trichinella</taxon>
    </lineage>
</organism>
<name>A0A0V0SF23_9BILA</name>
<dbReference type="OrthoDB" id="10542953at2759"/>
<gene>
    <name evidence="2" type="ORF">T07_618</name>
</gene>
<dbReference type="Proteomes" id="UP000054630">
    <property type="component" value="Unassembled WGS sequence"/>
</dbReference>
<feature type="region of interest" description="Disordered" evidence="1">
    <location>
        <begin position="67"/>
        <end position="86"/>
    </location>
</feature>
<accession>A0A0V0SF23</accession>
<evidence type="ECO:0000313" key="3">
    <source>
        <dbReference type="Proteomes" id="UP000054630"/>
    </source>
</evidence>
<proteinExistence type="predicted"/>
<comment type="caution">
    <text evidence="2">The sequence shown here is derived from an EMBL/GenBank/DDBJ whole genome shotgun (WGS) entry which is preliminary data.</text>
</comment>
<protein>
    <submittedName>
        <fullName evidence="2">Uncharacterized protein</fullName>
    </submittedName>
</protein>
<feature type="compositionally biased region" description="Gly residues" evidence="1">
    <location>
        <begin position="75"/>
        <end position="86"/>
    </location>
</feature>
<dbReference type="EMBL" id="JYDL01000013">
    <property type="protein sequence ID" value="KRX25272.1"/>
    <property type="molecule type" value="Genomic_DNA"/>
</dbReference>
<evidence type="ECO:0000256" key="1">
    <source>
        <dbReference type="SAM" id="MobiDB-lite"/>
    </source>
</evidence>
<evidence type="ECO:0000313" key="2">
    <source>
        <dbReference type="EMBL" id="KRX25272.1"/>
    </source>
</evidence>
<keyword evidence="3" id="KW-1185">Reference proteome</keyword>
<reference evidence="2 3" key="1">
    <citation type="submission" date="2015-01" db="EMBL/GenBank/DDBJ databases">
        <title>Evolution of Trichinella species and genotypes.</title>
        <authorList>
            <person name="Korhonen P.K."/>
            <person name="Edoardo P."/>
            <person name="Giuseppe L.R."/>
            <person name="Gasser R.B."/>
        </authorList>
    </citation>
    <scope>NUCLEOTIDE SEQUENCE [LARGE SCALE GENOMIC DNA]</scope>
    <source>
        <strain evidence="2">ISS37</strain>
    </source>
</reference>
<dbReference type="AlphaFoldDB" id="A0A0V0SF23"/>
<sequence>MVFKSSPPPAILYILHYYAQKRGVADLILTLPKISDHIRTIACSAITRLSVVGITFPSQFCRIQQPKPNQEVKGSGVGQGTSGTAA</sequence>